<reference evidence="4" key="1">
    <citation type="submission" date="2014-03" db="EMBL/GenBank/DDBJ databases">
        <title>The Genome Sequence of Puccinia striiformis f. sp. tritici PST-78.</title>
        <authorList>
            <consortium name="The Broad Institute Genome Sequencing Platform"/>
            <person name="Cuomo C."/>
            <person name="Hulbert S."/>
            <person name="Chen X."/>
            <person name="Walker B."/>
            <person name="Young S.K."/>
            <person name="Zeng Q."/>
            <person name="Gargeya S."/>
            <person name="Fitzgerald M."/>
            <person name="Haas B."/>
            <person name="Abouelleil A."/>
            <person name="Alvarado L."/>
            <person name="Arachchi H.M."/>
            <person name="Berlin A.M."/>
            <person name="Chapman S.B."/>
            <person name="Goldberg J."/>
            <person name="Griggs A."/>
            <person name="Gujja S."/>
            <person name="Hansen M."/>
            <person name="Howarth C."/>
            <person name="Imamovic A."/>
            <person name="Larimer J."/>
            <person name="McCowan C."/>
            <person name="Montmayeur A."/>
            <person name="Murphy C."/>
            <person name="Neiman D."/>
            <person name="Pearson M."/>
            <person name="Priest M."/>
            <person name="Roberts A."/>
            <person name="Saif S."/>
            <person name="Shea T."/>
            <person name="Sisk P."/>
            <person name="Sykes S."/>
            <person name="Wortman J."/>
            <person name="Nusbaum C."/>
            <person name="Birren B."/>
        </authorList>
    </citation>
    <scope>NUCLEOTIDE SEQUENCE [LARGE SCALE GENOMIC DNA]</scope>
    <source>
        <strain evidence="4">race PST-78</strain>
    </source>
</reference>
<evidence type="ECO:0000313" key="3">
    <source>
        <dbReference type="EMBL" id="KNE97212.1"/>
    </source>
</evidence>
<keyword evidence="2" id="KW-0472">Membrane</keyword>
<dbReference type="AlphaFoldDB" id="A0A0L0VD31"/>
<dbReference type="Pfam" id="PF00805">
    <property type="entry name" value="Pentapeptide"/>
    <property type="match status" value="1"/>
</dbReference>
<feature type="compositionally biased region" description="Polar residues" evidence="1">
    <location>
        <begin position="227"/>
        <end position="252"/>
    </location>
</feature>
<dbReference type="OrthoDB" id="2502726at2759"/>
<dbReference type="EMBL" id="AJIL01000071">
    <property type="protein sequence ID" value="KNE97212.1"/>
    <property type="molecule type" value="Genomic_DNA"/>
</dbReference>
<dbReference type="Gene3D" id="2.160.20.80">
    <property type="entry name" value="E3 ubiquitin-protein ligase SopA"/>
    <property type="match status" value="1"/>
</dbReference>
<organism evidence="3 4">
    <name type="scientific">Puccinia striiformis f. sp. tritici PST-78</name>
    <dbReference type="NCBI Taxonomy" id="1165861"/>
    <lineage>
        <taxon>Eukaryota</taxon>
        <taxon>Fungi</taxon>
        <taxon>Dikarya</taxon>
        <taxon>Basidiomycota</taxon>
        <taxon>Pucciniomycotina</taxon>
        <taxon>Pucciniomycetes</taxon>
        <taxon>Pucciniales</taxon>
        <taxon>Pucciniaceae</taxon>
        <taxon>Puccinia</taxon>
    </lineage>
</organism>
<evidence type="ECO:0000256" key="2">
    <source>
        <dbReference type="SAM" id="Phobius"/>
    </source>
</evidence>
<feature type="transmembrane region" description="Helical" evidence="2">
    <location>
        <begin position="285"/>
        <end position="307"/>
    </location>
</feature>
<feature type="region of interest" description="Disordered" evidence="1">
    <location>
        <begin position="91"/>
        <end position="176"/>
    </location>
</feature>
<comment type="caution">
    <text evidence="3">The sequence shown here is derived from an EMBL/GenBank/DDBJ whole genome shotgun (WGS) entry which is preliminary data.</text>
</comment>
<gene>
    <name evidence="3" type="ORF">PSTG_09473</name>
</gene>
<keyword evidence="4" id="KW-1185">Reference proteome</keyword>
<keyword evidence="2" id="KW-1133">Transmembrane helix</keyword>
<evidence type="ECO:0000256" key="1">
    <source>
        <dbReference type="SAM" id="MobiDB-lite"/>
    </source>
</evidence>
<feature type="compositionally biased region" description="Low complexity" evidence="1">
    <location>
        <begin position="253"/>
        <end position="263"/>
    </location>
</feature>
<feature type="region of interest" description="Disordered" evidence="1">
    <location>
        <begin position="223"/>
        <end position="277"/>
    </location>
</feature>
<dbReference type="InterPro" id="IPR001646">
    <property type="entry name" value="5peptide_repeat"/>
</dbReference>
<feature type="compositionally biased region" description="Polar residues" evidence="1">
    <location>
        <begin position="158"/>
        <end position="172"/>
    </location>
</feature>
<name>A0A0L0VD31_9BASI</name>
<proteinExistence type="predicted"/>
<sequence>MKTKLKQSQILLQARHVVEEQEQVLAQLKANRSRMRKRSQVNQRDPLQGPEGAKGNVLLPGHAHPTEVKTADIHSDLRGNVTLRADQTFFEEASDNSSNGGSKPNELLPEHLSTSKKPQNGPDLAGEDGSRAPSTVGDIREKYPWKSMIASDVHPEGDQSSQTDTDNPSQLTGGTGCKLKEWKEKAHLKSLVYHQTPTNPSDTTIPAKTTIAANTTMLANTPIPADVTTNANHIPTSTPTPANTTESGRGHQSSTSSSISANSTHLPPEVPHFTHEGKEERLSKAALAFIALAIIFLASVPITIAIIRRRRKQRRRKLSAMFDKGSKIAPTNLSYPARSTADLQQADLQQADLQQADLQQADLQQDHQDISPNEIDELMNRVASVQVPKKAHHSKMF</sequence>
<keyword evidence="2" id="KW-0812">Transmembrane</keyword>
<dbReference type="Proteomes" id="UP000054564">
    <property type="component" value="Unassembled WGS sequence"/>
</dbReference>
<accession>A0A0L0VD31</accession>
<feature type="region of interest" description="Disordered" evidence="1">
    <location>
        <begin position="30"/>
        <end position="62"/>
    </location>
</feature>
<protein>
    <submittedName>
        <fullName evidence="3">Uncharacterized protein</fullName>
    </submittedName>
</protein>
<evidence type="ECO:0000313" key="4">
    <source>
        <dbReference type="Proteomes" id="UP000054564"/>
    </source>
</evidence>